<evidence type="ECO:0000313" key="1">
    <source>
        <dbReference type="EMBL" id="MXU82916.1"/>
    </source>
</evidence>
<protein>
    <submittedName>
        <fullName evidence="1">Uncharacterized protein</fullName>
    </submittedName>
</protein>
<accession>A0A6B0U3L8</accession>
<sequence length="72" mass="7801">MVACQLVVSLELEALVEQVLHLVVVLAVDPPLRKLTECFSLVFVLVLSFADQVMFNKRPLGVATSFVAGSTV</sequence>
<dbReference type="EMBL" id="GIFC01000833">
    <property type="protein sequence ID" value="MXU82916.1"/>
    <property type="molecule type" value="Transcribed_RNA"/>
</dbReference>
<organism evidence="1">
    <name type="scientific">Ixodes ricinus</name>
    <name type="common">Common tick</name>
    <name type="synonym">Acarus ricinus</name>
    <dbReference type="NCBI Taxonomy" id="34613"/>
    <lineage>
        <taxon>Eukaryota</taxon>
        <taxon>Metazoa</taxon>
        <taxon>Ecdysozoa</taxon>
        <taxon>Arthropoda</taxon>
        <taxon>Chelicerata</taxon>
        <taxon>Arachnida</taxon>
        <taxon>Acari</taxon>
        <taxon>Parasitiformes</taxon>
        <taxon>Ixodida</taxon>
        <taxon>Ixodoidea</taxon>
        <taxon>Ixodidae</taxon>
        <taxon>Ixodinae</taxon>
        <taxon>Ixodes</taxon>
    </lineage>
</organism>
<dbReference type="AlphaFoldDB" id="A0A6B0U3L8"/>
<proteinExistence type="predicted"/>
<reference evidence="1" key="1">
    <citation type="submission" date="2019-12" db="EMBL/GenBank/DDBJ databases">
        <title>An insight into the sialome of adult female Ixodes ricinus ticks feeding for 6 days.</title>
        <authorList>
            <person name="Perner J."/>
            <person name="Ribeiro J.M.C."/>
        </authorList>
    </citation>
    <scope>NUCLEOTIDE SEQUENCE</scope>
    <source>
        <strain evidence="1">Semi-engorged</strain>
        <tissue evidence="1">Salivary glands</tissue>
    </source>
</reference>
<name>A0A6B0U3L8_IXORI</name>